<evidence type="ECO:0000313" key="2">
    <source>
        <dbReference type="Proteomes" id="UP000004115"/>
    </source>
</evidence>
<accession>C8PBH9</accession>
<evidence type="ECO:0000313" key="1">
    <source>
        <dbReference type="EMBL" id="EEW52128.1"/>
    </source>
</evidence>
<dbReference type="Proteomes" id="UP000004115">
    <property type="component" value="Unassembled WGS sequence"/>
</dbReference>
<comment type="caution">
    <text evidence="1">The sequence shown here is derived from an EMBL/GenBank/DDBJ whole genome shotgun (WGS) entry which is preliminary data.</text>
</comment>
<dbReference type="HOGENOM" id="CLU_3185114_0_0_9"/>
<gene>
    <name evidence="1" type="ORF">HMPREF0520_0449</name>
</gene>
<reference evidence="1 2" key="1">
    <citation type="submission" date="2009-09" db="EMBL/GenBank/DDBJ databases">
        <authorList>
            <person name="Qin X."/>
            <person name="Bachman B."/>
            <person name="Battles P."/>
            <person name="Bell A."/>
            <person name="Bess C."/>
            <person name="Bickham C."/>
            <person name="Chaboub L."/>
            <person name="Chen D."/>
            <person name="Coyle M."/>
            <person name="Deiros D.R."/>
            <person name="Dinh H."/>
            <person name="Forbes L."/>
            <person name="Fowler G."/>
            <person name="Francisco L."/>
            <person name="Fu Q."/>
            <person name="Gubbala S."/>
            <person name="Hale W."/>
            <person name="Han Y."/>
            <person name="Hemphill L."/>
            <person name="Highlander S.K."/>
            <person name="Hirani K."/>
            <person name="Hogues M."/>
            <person name="Jackson L."/>
            <person name="Jakkamsetti A."/>
            <person name="Javaid M."/>
            <person name="Jiang H."/>
            <person name="Korchina V."/>
            <person name="Kovar C."/>
            <person name="Lara F."/>
            <person name="Lee S."/>
            <person name="Mata R."/>
            <person name="Mathew T."/>
            <person name="Moen C."/>
            <person name="Morales K."/>
            <person name="Munidasa M."/>
            <person name="Nazareth L."/>
            <person name="Ngo R."/>
            <person name="Nguyen L."/>
            <person name="Okwuonu G."/>
            <person name="Ongeri F."/>
            <person name="Patil S."/>
            <person name="Petrosino J."/>
            <person name="Pham C."/>
            <person name="Pham P."/>
            <person name="Pu L.-L."/>
            <person name="Puazo M."/>
            <person name="Raj R."/>
            <person name="Reid J."/>
            <person name="Rouhana J."/>
            <person name="Saada N."/>
            <person name="Shang Y."/>
            <person name="Simmons D."/>
            <person name="Thornton R."/>
            <person name="Warren J."/>
            <person name="Weissenberger G."/>
            <person name="Zhang J."/>
            <person name="Zhang L."/>
            <person name="Zhou C."/>
            <person name="Zhu D."/>
            <person name="Muzny D."/>
            <person name="Worley K."/>
            <person name="Gibbs R."/>
        </authorList>
    </citation>
    <scope>NUCLEOTIDE SEQUENCE [LARGE SCALE GENOMIC DNA]</scope>
    <source>
        <strain evidence="1 2">DSM 13335</strain>
    </source>
</reference>
<dbReference type="AlphaFoldDB" id="C8PBH9"/>
<proteinExistence type="predicted"/>
<keyword evidence="2" id="KW-1185">Reference proteome</keyword>
<sequence>MKLIFKKYGCFFTVKNRMQVVCIRVGFYFFFVKINNKNILQKEVHW</sequence>
<dbReference type="EMBL" id="ACLN01000004">
    <property type="protein sequence ID" value="EEW52128.1"/>
    <property type="molecule type" value="Genomic_DNA"/>
</dbReference>
<name>C8PBH9_9LACO</name>
<protein>
    <submittedName>
        <fullName evidence="1">Uncharacterized protein</fullName>
    </submittedName>
</protein>
<organism evidence="1 2">
    <name type="scientific">Lactobacillus iners DSM 13335</name>
    <dbReference type="NCBI Taxonomy" id="525328"/>
    <lineage>
        <taxon>Bacteria</taxon>
        <taxon>Bacillati</taxon>
        <taxon>Bacillota</taxon>
        <taxon>Bacilli</taxon>
        <taxon>Lactobacillales</taxon>
        <taxon>Lactobacillaceae</taxon>
        <taxon>Lactobacillus</taxon>
    </lineage>
</organism>